<sequence>MSNSESFTIGFGDSTRNSSRVLNPPGGISSDIFGTNSLAHGPPRTRNVGHLQSSFSLGATGIPDGVYDIFPEKPVRSPVAVGRQARSEVFADRGKAEESTGTAENQGQKVNFEEEVELSDKQDNVKEQLLNDNQGNVKEQGNELGEKEEQQTSGEYGNRQPVPQWISGGPAAHVQLPRAGSRNPITGFGIGVDDTREISSSGGETAGQNHFLGGNTGKRMFNRYNQRSQQW</sequence>
<feature type="compositionally biased region" description="Polar residues" evidence="1">
    <location>
        <begin position="99"/>
        <end position="109"/>
    </location>
</feature>
<name>A0A8D8VRQ7_9HEMI</name>
<reference evidence="2" key="1">
    <citation type="submission" date="2021-05" db="EMBL/GenBank/DDBJ databases">
        <authorList>
            <person name="Alioto T."/>
            <person name="Alioto T."/>
            <person name="Gomez Garrido J."/>
        </authorList>
    </citation>
    <scope>NUCLEOTIDE SEQUENCE</scope>
</reference>
<feature type="compositionally biased region" description="Polar residues" evidence="1">
    <location>
        <begin position="198"/>
        <end position="208"/>
    </location>
</feature>
<feature type="region of interest" description="Disordered" evidence="1">
    <location>
        <begin position="90"/>
        <end position="231"/>
    </location>
</feature>
<proteinExistence type="predicted"/>
<feature type="region of interest" description="Disordered" evidence="1">
    <location>
        <begin position="1"/>
        <end position="43"/>
    </location>
</feature>
<dbReference type="EMBL" id="HBUF01082293">
    <property type="protein sequence ID" value="CAG6633287.1"/>
    <property type="molecule type" value="Transcribed_RNA"/>
</dbReference>
<dbReference type="AlphaFoldDB" id="A0A8D8VRQ7"/>
<organism evidence="2">
    <name type="scientific">Cacopsylla melanoneura</name>
    <dbReference type="NCBI Taxonomy" id="428564"/>
    <lineage>
        <taxon>Eukaryota</taxon>
        <taxon>Metazoa</taxon>
        <taxon>Ecdysozoa</taxon>
        <taxon>Arthropoda</taxon>
        <taxon>Hexapoda</taxon>
        <taxon>Insecta</taxon>
        <taxon>Pterygota</taxon>
        <taxon>Neoptera</taxon>
        <taxon>Paraneoptera</taxon>
        <taxon>Hemiptera</taxon>
        <taxon>Sternorrhyncha</taxon>
        <taxon>Psylloidea</taxon>
        <taxon>Psyllidae</taxon>
        <taxon>Psyllinae</taxon>
        <taxon>Cacopsylla</taxon>
    </lineage>
</organism>
<evidence type="ECO:0000313" key="2">
    <source>
        <dbReference type="EMBL" id="CAG6633287.1"/>
    </source>
</evidence>
<feature type="compositionally biased region" description="Polar residues" evidence="1">
    <location>
        <begin position="130"/>
        <end position="139"/>
    </location>
</feature>
<accession>A0A8D8VRQ7</accession>
<feature type="compositionally biased region" description="Basic and acidic residues" evidence="1">
    <location>
        <begin position="140"/>
        <end position="150"/>
    </location>
</feature>
<protein>
    <submittedName>
        <fullName evidence="2">Uncharacterized protein</fullName>
    </submittedName>
</protein>
<evidence type="ECO:0000256" key="1">
    <source>
        <dbReference type="SAM" id="MobiDB-lite"/>
    </source>
</evidence>